<dbReference type="InterPro" id="IPR021768">
    <property type="entry name" value="DUF3332"/>
</dbReference>
<comment type="caution">
    <text evidence="2">The sequence shown here is derived from an EMBL/GenBank/DDBJ whole genome shotgun (WGS) entry which is preliminary data.</text>
</comment>
<keyword evidence="1" id="KW-0812">Transmembrane</keyword>
<keyword evidence="1" id="KW-0472">Membrane</keyword>
<name>A0A418XWV0_9GAMM</name>
<dbReference type="AlphaFoldDB" id="A0A418XWV0"/>
<dbReference type="Pfam" id="PF11810">
    <property type="entry name" value="DUF3332"/>
    <property type="match status" value="1"/>
</dbReference>
<feature type="transmembrane region" description="Helical" evidence="1">
    <location>
        <begin position="77"/>
        <end position="99"/>
    </location>
</feature>
<keyword evidence="3" id="KW-1185">Reference proteome</keyword>
<keyword evidence="1" id="KW-1133">Transmembrane helix</keyword>
<dbReference type="EMBL" id="QYYA01000003">
    <property type="protein sequence ID" value="RJG17314.1"/>
    <property type="molecule type" value="Genomic_DNA"/>
</dbReference>
<protein>
    <submittedName>
        <fullName evidence="2">DUF3332 family protein</fullName>
    </submittedName>
</protein>
<reference evidence="2 3" key="1">
    <citation type="submission" date="2018-09" db="EMBL/GenBank/DDBJ databases">
        <title>Alcanivorax profundi sp. nov., isolated from 1000 m-depth seawater of the Mariana Trench.</title>
        <authorList>
            <person name="Liu J."/>
        </authorList>
    </citation>
    <scope>NUCLEOTIDE SEQUENCE [LARGE SCALE GENOMIC DNA]</scope>
    <source>
        <strain evidence="2 3">MTEO17</strain>
    </source>
</reference>
<gene>
    <name evidence="2" type="ORF">D4A39_11330</name>
</gene>
<evidence type="ECO:0000256" key="1">
    <source>
        <dbReference type="SAM" id="Phobius"/>
    </source>
</evidence>
<organism evidence="2 3">
    <name type="scientific">Alcanivorax profundi</name>
    <dbReference type="NCBI Taxonomy" id="2338368"/>
    <lineage>
        <taxon>Bacteria</taxon>
        <taxon>Pseudomonadati</taxon>
        <taxon>Pseudomonadota</taxon>
        <taxon>Gammaproteobacteria</taxon>
        <taxon>Oceanospirillales</taxon>
        <taxon>Alcanivoracaceae</taxon>
        <taxon>Alcanivorax</taxon>
    </lineage>
</organism>
<dbReference type="Proteomes" id="UP000283734">
    <property type="component" value="Unassembled WGS sequence"/>
</dbReference>
<accession>A0A418XWV0</accession>
<evidence type="ECO:0000313" key="3">
    <source>
        <dbReference type="Proteomes" id="UP000283734"/>
    </source>
</evidence>
<proteinExistence type="predicted"/>
<evidence type="ECO:0000313" key="2">
    <source>
        <dbReference type="EMBL" id="RJG17314.1"/>
    </source>
</evidence>
<sequence>MFKYLSHAPNLTWFPNTITLILPGYDDLSCLENPMKKGLASALGAVMLTGCLGQNALFDTVQDWNADATDNKFVNQVISFAFWWIPVYGLSLLGDIIIFNSIEFWTGTNPISQEGAKVAGTTETVTDGLGNEAQLTYHADGSIGVLATSGEVAESYTLIKEGSKVIKVQNGQREVLGSIML</sequence>